<reference evidence="6" key="1">
    <citation type="submission" date="2017-02" db="EMBL/GenBank/DDBJ databases">
        <title>Tessaracoccus aquaemaris sp. nov., isolated from the intestine of a Korean rockfish, Sebastes schlegelii, in a marine aquaculture pond.</title>
        <authorList>
            <person name="Tak E.J."/>
            <person name="Bae J.-W."/>
        </authorList>
    </citation>
    <scope>NUCLEOTIDE SEQUENCE [LARGE SCALE GENOMIC DNA]</scope>
    <source>
        <strain evidence="6">NSG39</strain>
    </source>
</reference>
<dbReference type="InterPro" id="IPR036271">
    <property type="entry name" value="Tet_transcr_reg_TetR-rel_C_sf"/>
</dbReference>
<feature type="region of interest" description="Disordered" evidence="3">
    <location>
        <begin position="179"/>
        <end position="214"/>
    </location>
</feature>
<dbReference type="InterPro" id="IPR009057">
    <property type="entry name" value="Homeodomain-like_sf"/>
</dbReference>
<dbReference type="SUPFAM" id="SSF46689">
    <property type="entry name" value="Homeodomain-like"/>
    <property type="match status" value="1"/>
</dbReference>
<dbReference type="InterPro" id="IPR001647">
    <property type="entry name" value="HTH_TetR"/>
</dbReference>
<dbReference type="PROSITE" id="PS50977">
    <property type="entry name" value="HTH_TETR_2"/>
    <property type="match status" value="1"/>
</dbReference>
<protein>
    <recommendedName>
        <fullName evidence="4">HTH tetR-type domain-containing protein</fullName>
    </recommendedName>
</protein>
<dbReference type="Gene3D" id="1.10.357.10">
    <property type="entry name" value="Tetracycline Repressor, domain 2"/>
    <property type="match status" value="1"/>
</dbReference>
<feature type="compositionally biased region" description="Polar residues" evidence="3">
    <location>
        <begin position="183"/>
        <end position="195"/>
    </location>
</feature>
<dbReference type="STRING" id="1332264.BW730_05230"/>
<accession>A0A1Q2CLQ2</accession>
<dbReference type="EMBL" id="CP019606">
    <property type="protein sequence ID" value="AQP47005.1"/>
    <property type="molecule type" value="Genomic_DNA"/>
</dbReference>
<gene>
    <name evidence="5" type="ORF">BW730_05230</name>
</gene>
<dbReference type="Proteomes" id="UP000188145">
    <property type="component" value="Chromosome"/>
</dbReference>
<evidence type="ECO:0000256" key="3">
    <source>
        <dbReference type="SAM" id="MobiDB-lite"/>
    </source>
</evidence>
<proteinExistence type="predicted"/>
<organism evidence="5 6">
    <name type="scientific">Tessaracoccus aquimaris</name>
    <dbReference type="NCBI Taxonomy" id="1332264"/>
    <lineage>
        <taxon>Bacteria</taxon>
        <taxon>Bacillati</taxon>
        <taxon>Actinomycetota</taxon>
        <taxon>Actinomycetes</taxon>
        <taxon>Propionibacteriales</taxon>
        <taxon>Propionibacteriaceae</taxon>
        <taxon>Tessaracoccus</taxon>
    </lineage>
</organism>
<dbReference type="SUPFAM" id="SSF48498">
    <property type="entry name" value="Tetracyclin repressor-like, C-terminal domain"/>
    <property type="match status" value="1"/>
</dbReference>
<feature type="DNA-binding region" description="H-T-H motif" evidence="2">
    <location>
        <begin position="25"/>
        <end position="44"/>
    </location>
</feature>
<feature type="domain" description="HTH tetR-type" evidence="4">
    <location>
        <begin position="2"/>
        <end position="62"/>
    </location>
</feature>
<dbReference type="GO" id="GO:0003677">
    <property type="term" value="F:DNA binding"/>
    <property type="evidence" value="ECO:0007669"/>
    <property type="project" value="UniProtKB-UniRule"/>
</dbReference>
<keyword evidence="6" id="KW-1185">Reference proteome</keyword>
<evidence type="ECO:0000256" key="2">
    <source>
        <dbReference type="PROSITE-ProRule" id="PRU00335"/>
    </source>
</evidence>
<dbReference type="KEGG" id="tes:BW730_05230"/>
<name>A0A1Q2CLQ2_9ACTN</name>
<dbReference type="OrthoDB" id="5177743at2"/>
<evidence type="ECO:0000313" key="6">
    <source>
        <dbReference type="Proteomes" id="UP000188145"/>
    </source>
</evidence>
<dbReference type="AlphaFoldDB" id="A0A1Q2CLQ2"/>
<evidence type="ECO:0000313" key="5">
    <source>
        <dbReference type="EMBL" id="AQP47005.1"/>
    </source>
</evidence>
<evidence type="ECO:0000256" key="1">
    <source>
        <dbReference type="ARBA" id="ARBA00023125"/>
    </source>
</evidence>
<sequence length="214" mass="22626">MSRERGALLARVLAYYADNGVHDTSLRTLAAAIGTSQRMIHHHLGSRSDVLAAVIDSVAGSQADQIAALFAEGTDPIAAGRRNWAATADGAERFGALWFELATHAMRGRPYAADLGRVMVEAQLRGFRGIYEGATDAATAERLARLTLAVGQGLLFDLLIDGDRTGADAAVEQFTSMIRRELGSSQGSGEPTRSPSAPGPRASVESGTRHRQPG</sequence>
<evidence type="ECO:0000259" key="4">
    <source>
        <dbReference type="PROSITE" id="PS50977"/>
    </source>
</evidence>
<keyword evidence="1 2" id="KW-0238">DNA-binding</keyword>
<dbReference type="RefSeq" id="WP_077685324.1">
    <property type="nucleotide sequence ID" value="NZ_CP019606.1"/>
</dbReference>